<dbReference type="InterPro" id="IPR036890">
    <property type="entry name" value="HATPase_C_sf"/>
</dbReference>
<dbReference type="InterPro" id="IPR050482">
    <property type="entry name" value="Sensor_HK_TwoCompSys"/>
</dbReference>
<dbReference type="EMBL" id="CP071869">
    <property type="protein sequence ID" value="QTE22999.1"/>
    <property type="molecule type" value="Genomic_DNA"/>
</dbReference>
<gene>
    <name evidence="9" type="ORF">J3359_01620</name>
</gene>
<dbReference type="Pfam" id="PF07730">
    <property type="entry name" value="HisKA_3"/>
    <property type="match status" value="1"/>
</dbReference>
<evidence type="ECO:0000313" key="10">
    <source>
        <dbReference type="Proteomes" id="UP000663920"/>
    </source>
</evidence>
<keyword evidence="6" id="KW-0732">Signal</keyword>
<feature type="transmembrane region" description="Helical" evidence="5">
    <location>
        <begin position="442"/>
        <end position="460"/>
    </location>
</feature>
<feature type="coiled-coil region" evidence="4">
    <location>
        <begin position="20"/>
        <end position="47"/>
    </location>
</feature>
<evidence type="ECO:0000259" key="7">
    <source>
        <dbReference type="Pfam" id="PF02518"/>
    </source>
</evidence>
<dbReference type="AlphaFoldDB" id="A0A975CPB5"/>
<dbReference type="SUPFAM" id="SSF48452">
    <property type="entry name" value="TPR-like"/>
    <property type="match status" value="1"/>
</dbReference>
<dbReference type="Pfam" id="PF02518">
    <property type="entry name" value="HATPase_c"/>
    <property type="match status" value="1"/>
</dbReference>
<evidence type="ECO:0000259" key="8">
    <source>
        <dbReference type="Pfam" id="PF07730"/>
    </source>
</evidence>
<dbReference type="Proteomes" id="UP000663920">
    <property type="component" value="Chromosome"/>
</dbReference>
<evidence type="ECO:0000256" key="3">
    <source>
        <dbReference type="ARBA" id="ARBA00023012"/>
    </source>
</evidence>
<dbReference type="PANTHER" id="PTHR24421">
    <property type="entry name" value="NITRATE/NITRITE SENSOR PROTEIN NARX-RELATED"/>
    <property type="match status" value="1"/>
</dbReference>
<evidence type="ECO:0000256" key="5">
    <source>
        <dbReference type="SAM" id="Phobius"/>
    </source>
</evidence>
<dbReference type="GO" id="GO:0046983">
    <property type="term" value="F:protein dimerization activity"/>
    <property type="evidence" value="ECO:0007669"/>
    <property type="project" value="InterPro"/>
</dbReference>
<dbReference type="RefSeq" id="WP_208079015.1">
    <property type="nucleotide sequence ID" value="NZ_CP071869.1"/>
</dbReference>
<dbReference type="GO" id="GO:0000155">
    <property type="term" value="F:phosphorelay sensor kinase activity"/>
    <property type="evidence" value="ECO:0007669"/>
    <property type="project" value="InterPro"/>
</dbReference>
<dbReference type="SMART" id="SM00028">
    <property type="entry name" value="TPR"/>
    <property type="match status" value="3"/>
</dbReference>
<dbReference type="Gene3D" id="1.25.40.10">
    <property type="entry name" value="Tetratricopeptide repeat domain"/>
    <property type="match status" value="1"/>
</dbReference>
<feature type="signal peptide" evidence="6">
    <location>
        <begin position="1"/>
        <end position="18"/>
    </location>
</feature>
<reference evidence="9 10" key="1">
    <citation type="submission" date="2021-03" db="EMBL/GenBank/DDBJ databases">
        <title>Complete genome of Polaribacter_sp.SM13.</title>
        <authorList>
            <person name="Jeong S.W."/>
            <person name="Bae J.W."/>
        </authorList>
    </citation>
    <scope>NUCLEOTIDE SEQUENCE [LARGE SCALE GENOMIC DNA]</scope>
    <source>
        <strain evidence="9 10">SM13</strain>
    </source>
</reference>
<feature type="chain" id="PRO_5037629791" evidence="6">
    <location>
        <begin position="19"/>
        <end position="674"/>
    </location>
</feature>
<keyword evidence="5" id="KW-1133">Transmembrane helix</keyword>
<keyword evidence="4" id="KW-0175">Coiled coil</keyword>
<feature type="domain" description="Signal transduction histidine kinase subgroup 3 dimerisation and phosphoacceptor" evidence="8">
    <location>
        <begin position="487"/>
        <end position="536"/>
    </location>
</feature>
<feature type="domain" description="Histidine kinase/HSP90-like ATPase" evidence="7">
    <location>
        <begin position="581"/>
        <end position="672"/>
    </location>
</feature>
<dbReference type="Gene3D" id="1.20.5.1930">
    <property type="match status" value="1"/>
</dbReference>
<accession>A0A975CPB5</accession>
<dbReference type="KEGG" id="pcea:J3359_01620"/>
<evidence type="ECO:0000256" key="2">
    <source>
        <dbReference type="ARBA" id="ARBA00022777"/>
    </source>
</evidence>
<evidence type="ECO:0000256" key="4">
    <source>
        <dbReference type="SAM" id="Coils"/>
    </source>
</evidence>
<dbReference type="InterPro" id="IPR011712">
    <property type="entry name" value="Sig_transdc_His_kin_sub3_dim/P"/>
</dbReference>
<keyword evidence="3" id="KW-0902">Two-component regulatory system</keyword>
<organism evidence="9 10">
    <name type="scientific">Polaribacter cellanae</name>
    <dbReference type="NCBI Taxonomy" id="2818493"/>
    <lineage>
        <taxon>Bacteria</taxon>
        <taxon>Pseudomonadati</taxon>
        <taxon>Bacteroidota</taxon>
        <taxon>Flavobacteriia</taxon>
        <taxon>Flavobacteriales</taxon>
        <taxon>Flavobacteriaceae</taxon>
    </lineage>
</organism>
<dbReference type="InterPro" id="IPR003594">
    <property type="entry name" value="HATPase_dom"/>
</dbReference>
<keyword evidence="5" id="KW-0812">Transmembrane</keyword>
<dbReference type="InterPro" id="IPR019734">
    <property type="entry name" value="TPR_rpt"/>
</dbReference>
<dbReference type="Gene3D" id="3.30.565.10">
    <property type="entry name" value="Histidine kinase-like ATPase, C-terminal domain"/>
    <property type="match status" value="1"/>
</dbReference>
<dbReference type="SUPFAM" id="SSF55874">
    <property type="entry name" value="ATPase domain of HSP90 chaperone/DNA topoisomerase II/histidine kinase"/>
    <property type="match status" value="1"/>
</dbReference>
<keyword evidence="1" id="KW-0808">Transferase</keyword>
<keyword evidence="5" id="KW-0472">Membrane</keyword>
<keyword evidence="10" id="KW-1185">Reference proteome</keyword>
<dbReference type="GO" id="GO:0016020">
    <property type="term" value="C:membrane"/>
    <property type="evidence" value="ECO:0007669"/>
    <property type="project" value="InterPro"/>
</dbReference>
<proteinExistence type="predicted"/>
<dbReference type="InterPro" id="IPR011990">
    <property type="entry name" value="TPR-like_helical_dom_sf"/>
</dbReference>
<evidence type="ECO:0000313" key="9">
    <source>
        <dbReference type="EMBL" id="QTE22999.1"/>
    </source>
</evidence>
<keyword evidence="2 9" id="KW-0418">Kinase</keyword>
<dbReference type="CDD" id="cd16917">
    <property type="entry name" value="HATPase_UhpB-NarQ-NarX-like"/>
    <property type="match status" value="1"/>
</dbReference>
<sequence>MKYLLFFFLFFLVTISQAQNSDIKANVKELKRKIQSEKNKTIKLKLLDSLTAEVRNKTNFAYDSIAKITINYAIELDSLDIAAYNVTNLINYYNNFLGKPKAGIEIFNKYFNTLKNHITNRNLASLYIDSGDSYYFLKQVDSAISRYNKAKEFAKKAADERIMGFALLYKGYAYSDEGNFVKASQTLQKALKIFYKVKDTFNIIASKNTLAILYSSNEFLEEAKQERSEAIFLAEKMKSYGQLISMFVNEANDNKKEGLEKKRIHNLYKALEASKKSKYINYYNPILLNALVIAYAENDSIKKAKKYVKELEKNKQNTEGIYEADYYKALKKVAFSEKKYVKAQQFGLKHLKLVKASNKIKSIQNAQAFLAKVFEKLKKTDLAFSYYKASKKIEDSIQSVQKTKSLAYYQTLYETAKRDQEIKEQNNKIHLLNEQNKRKTQLIGFGGVAALALFSLIYLWRTRKFSIDKARLQKIFAQDLIRNIEAEKKRISSELHDSVGQSLLLIKNKIFLDSKKQTDTNLVDSAIDEVRSISQQLHPFKFEKLGLIKSVKNTVNNFQKNSQIFYSEDLEIDTLNISKDKEIFIFRMIQECLNNVEKHSQAKACNVSVENKKDSVIFQIKDNGIGFDVTENSMLLNSLGMKTLKERAQIIGAQLYINSIKGKGTTIQIKVSKK</sequence>
<protein>
    <submittedName>
        <fullName evidence="9">Sensor histidine kinase</fullName>
    </submittedName>
</protein>
<name>A0A975CPB5_9FLAO</name>
<evidence type="ECO:0000256" key="6">
    <source>
        <dbReference type="SAM" id="SignalP"/>
    </source>
</evidence>
<evidence type="ECO:0000256" key="1">
    <source>
        <dbReference type="ARBA" id="ARBA00022679"/>
    </source>
</evidence>